<dbReference type="Proteomes" id="UP000037931">
    <property type="component" value="Unassembled WGS sequence"/>
</dbReference>
<dbReference type="InterPro" id="IPR050126">
    <property type="entry name" value="Ap4A_hydrolase"/>
</dbReference>
<reference evidence="2 3" key="1">
    <citation type="journal article" date="2015" name="PLoS ONE">
        <title>Rice-Infecting Pseudomonas Genomes Are Highly Accessorized and Harbor Multiple Putative Virulence Mechanisms to Cause Sheath Brown Rot.</title>
        <authorList>
            <person name="Quibod I.L."/>
            <person name="Grande G."/>
            <person name="Oreiro E.G."/>
            <person name="Borja F.N."/>
            <person name="Dossa G.S."/>
            <person name="Mauleon R."/>
            <person name="Cruz C.V."/>
            <person name="Oliva R."/>
        </authorList>
    </citation>
    <scope>NUCLEOTIDE SEQUENCE [LARGE SCALE GENOMIC DNA]</scope>
    <source>
        <strain evidence="2 3">IRRI 6609</strain>
    </source>
</reference>
<dbReference type="InterPro" id="IPR029052">
    <property type="entry name" value="Metallo-depent_PP-like"/>
</dbReference>
<evidence type="ECO:0000313" key="3">
    <source>
        <dbReference type="Proteomes" id="UP000037931"/>
    </source>
</evidence>
<dbReference type="RefSeq" id="WP_054060184.1">
    <property type="nucleotide sequence ID" value="NZ_JSYZ01000012.1"/>
</dbReference>
<dbReference type="OrthoDB" id="5296354at2"/>
<evidence type="ECO:0000313" key="2">
    <source>
        <dbReference type="EMBL" id="KPA90002.1"/>
    </source>
</evidence>
<name>A0A0N0E3E9_9PSED</name>
<dbReference type="GO" id="GO:0005737">
    <property type="term" value="C:cytoplasm"/>
    <property type="evidence" value="ECO:0007669"/>
    <property type="project" value="TreeGrafter"/>
</dbReference>
<dbReference type="Gene3D" id="3.60.21.10">
    <property type="match status" value="1"/>
</dbReference>
<dbReference type="PATRIC" id="fig|50340.43.peg.762"/>
<feature type="domain" description="Calcineurin-like phosphoesterase" evidence="1">
    <location>
        <begin position="17"/>
        <end position="139"/>
    </location>
</feature>
<dbReference type="InterPro" id="IPR004843">
    <property type="entry name" value="Calcineurin-like_PHP"/>
</dbReference>
<keyword evidence="3" id="KW-1185">Reference proteome</keyword>
<gene>
    <name evidence="2" type="ORF">PF66_03464</name>
</gene>
<proteinExistence type="predicted"/>
<dbReference type="Pfam" id="PF00149">
    <property type="entry name" value="Metallophos"/>
    <property type="match status" value="1"/>
</dbReference>
<dbReference type="PANTHER" id="PTHR42850">
    <property type="entry name" value="METALLOPHOSPHOESTERASE"/>
    <property type="match status" value="1"/>
</dbReference>
<protein>
    <recommendedName>
        <fullName evidence="1">Calcineurin-like phosphoesterase domain-containing protein</fullName>
    </recommendedName>
</protein>
<dbReference type="GO" id="GO:0110154">
    <property type="term" value="P:RNA decapping"/>
    <property type="evidence" value="ECO:0007669"/>
    <property type="project" value="TreeGrafter"/>
</dbReference>
<accession>A0A0N0E3E9</accession>
<dbReference type="STRING" id="50340.PF66_03464"/>
<organism evidence="2 3">
    <name type="scientific">Pseudomonas asplenii</name>
    <dbReference type="NCBI Taxonomy" id="53407"/>
    <lineage>
        <taxon>Bacteria</taxon>
        <taxon>Pseudomonadati</taxon>
        <taxon>Pseudomonadota</taxon>
        <taxon>Gammaproteobacteria</taxon>
        <taxon>Pseudomonadales</taxon>
        <taxon>Pseudomonadaceae</taxon>
        <taxon>Pseudomonas</taxon>
    </lineage>
</organism>
<dbReference type="EMBL" id="JSYZ01000012">
    <property type="protein sequence ID" value="KPA90002.1"/>
    <property type="molecule type" value="Genomic_DNA"/>
</dbReference>
<comment type="caution">
    <text evidence="2">The sequence shown here is derived from an EMBL/GenBank/DDBJ whole genome shotgun (WGS) entry which is preliminary data.</text>
</comment>
<dbReference type="GO" id="GO:0016791">
    <property type="term" value="F:phosphatase activity"/>
    <property type="evidence" value="ECO:0007669"/>
    <property type="project" value="TreeGrafter"/>
</dbReference>
<dbReference type="PANTHER" id="PTHR42850:SF11">
    <property type="entry name" value="BIS(5'-NUCLEOSYL)-TETRAPHOSPHATASE [SYMMETRICAL]"/>
    <property type="match status" value="1"/>
</dbReference>
<evidence type="ECO:0000259" key="1">
    <source>
        <dbReference type="Pfam" id="PF00149"/>
    </source>
</evidence>
<dbReference type="AlphaFoldDB" id="A0A0N0E3E9"/>
<dbReference type="GO" id="GO:0008803">
    <property type="term" value="F:bis(5'-nucleosyl)-tetraphosphatase (symmetrical) activity"/>
    <property type="evidence" value="ECO:0007669"/>
    <property type="project" value="TreeGrafter"/>
</dbReference>
<sequence length="232" mass="25617">MARFAHYSLNTRGRDFAVGDIHGHFSRLQAALDQIGFNPECDRLFSVGDLVDRGPQSELALQWLERPWFAAVQGNHEALAIQHAQGLSLDQAMYRASGGGWFIDSSAQSQRRFAAGFARLPIALEVETRLGPVGIVHADCPFASWGELRDYLSGDTQAQIAVEEVCQWSRSRVRNHDTTGIREVRAVLVGHTTQRQPTVLGNVYHIDTGGWSNGCFTLVELDGLGFVRPDAN</sequence>
<dbReference type="SUPFAM" id="SSF56300">
    <property type="entry name" value="Metallo-dependent phosphatases"/>
    <property type="match status" value="1"/>
</dbReference>